<dbReference type="PANTHER" id="PTHR45793">
    <property type="entry name" value="HOMEOBOX PROTEIN"/>
    <property type="match status" value="1"/>
</dbReference>
<dbReference type="PROSITE" id="PS50071">
    <property type="entry name" value="HOMEOBOX_2"/>
    <property type="match status" value="1"/>
</dbReference>
<dbReference type="GeneTree" id="ENSGT01000000214804"/>
<feature type="region of interest" description="Disordered" evidence="11">
    <location>
        <begin position="176"/>
        <end position="229"/>
    </location>
</feature>
<keyword evidence="5 9" id="KW-0238">DNA-binding</keyword>
<protein>
    <recommendedName>
        <fullName evidence="12">Homeobox domain-containing protein</fullName>
    </recommendedName>
</protein>
<evidence type="ECO:0000256" key="7">
    <source>
        <dbReference type="ARBA" id="ARBA00023163"/>
    </source>
</evidence>
<keyword evidence="7" id="KW-0804">Transcription</keyword>
<evidence type="ECO:0000313" key="13">
    <source>
        <dbReference type="Ensembl" id="ENSNFUP00015032534.1"/>
    </source>
</evidence>
<reference evidence="13" key="2">
    <citation type="submission" date="2025-08" db="UniProtKB">
        <authorList>
            <consortium name="Ensembl"/>
        </authorList>
    </citation>
    <scope>IDENTIFICATION</scope>
</reference>
<organism evidence="13 14">
    <name type="scientific">Nothobranchius furzeri</name>
    <name type="common">Turquoise killifish</name>
    <dbReference type="NCBI Taxonomy" id="105023"/>
    <lineage>
        <taxon>Eukaryota</taxon>
        <taxon>Metazoa</taxon>
        <taxon>Chordata</taxon>
        <taxon>Craniata</taxon>
        <taxon>Vertebrata</taxon>
        <taxon>Euteleostomi</taxon>
        <taxon>Actinopterygii</taxon>
        <taxon>Neopterygii</taxon>
        <taxon>Teleostei</taxon>
        <taxon>Neoteleostei</taxon>
        <taxon>Acanthomorphata</taxon>
        <taxon>Ovalentaria</taxon>
        <taxon>Atherinomorphae</taxon>
        <taxon>Cyprinodontiformes</taxon>
        <taxon>Nothobranchiidae</taxon>
        <taxon>Nothobranchius</taxon>
    </lineage>
</organism>
<evidence type="ECO:0000256" key="6">
    <source>
        <dbReference type="ARBA" id="ARBA00023155"/>
    </source>
</evidence>
<feature type="compositionally biased region" description="Basic residues" evidence="11">
    <location>
        <begin position="176"/>
        <end position="188"/>
    </location>
</feature>
<keyword evidence="6 9" id="KW-0371">Homeobox</keyword>
<evidence type="ECO:0000256" key="4">
    <source>
        <dbReference type="ARBA" id="ARBA00023015"/>
    </source>
</evidence>
<name>A0A8C6MI37_NOTFU</name>
<evidence type="ECO:0000256" key="8">
    <source>
        <dbReference type="ARBA" id="ARBA00023242"/>
    </source>
</evidence>
<keyword evidence="4" id="KW-0805">Transcription regulation</keyword>
<dbReference type="OrthoDB" id="6159439at2759"/>
<dbReference type="GO" id="GO:0000978">
    <property type="term" value="F:RNA polymerase II cis-regulatory region sequence-specific DNA binding"/>
    <property type="evidence" value="ECO:0007669"/>
    <property type="project" value="TreeGrafter"/>
</dbReference>
<dbReference type="Gene3D" id="1.10.10.60">
    <property type="entry name" value="Homeodomain-like"/>
    <property type="match status" value="1"/>
</dbReference>
<sequence length="229" mass="25534">MMDGIRVSDFSIERILSSQFGRCRCPVPVPEPEPFLRIPDRLDLELASITPPALFPDPAPVPGCLLYQEMQFGDACCPCACASHRAALSRSYRSHGIYFIQNPAEPGVQQLGGHRGQQQVRSCQKTRMRTVFTAGQTQQLEALFNITDYPNLQARAELARGTGLSEDTVRVWFKNHRARRKRQRRGSKVRSPGPSALLRVRISPPDSSKLGIRPSDDPNLAQQHFSSPA</sequence>
<proteinExistence type="predicted"/>
<evidence type="ECO:0000256" key="9">
    <source>
        <dbReference type="PROSITE-ProRule" id="PRU00108"/>
    </source>
</evidence>
<dbReference type="PROSITE" id="PS00027">
    <property type="entry name" value="HOMEOBOX_1"/>
    <property type="match status" value="1"/>
</dbReference>
<keyword evidence="8 9" id="KW-0539">Nucleus</keyword>
<dbReference type="AlphaFoldDB" id="A0A8C6MI37"/>
<feature type="domain" description="Homeobox" evidence="12">
    <location>
        <begin position="123"/>
        <end position="183"/>
    </location>
</feature>
<dbReference type="InterPro" id="IPR009057">
    <property type="entry name" value="Homeodomain-like_sf"/>
</dbReference>
<dbReference type="GO" id="GO:0000981">
    <property type="term" value="F:DNA-binding transcription factor activity, RNA polymerase II-specific"/>
    <property type="evidence" value="ECO:0007669"/>
    <property type="project" value="InterPro"/>
</dbReference>
<keyword evidence="3" id="KW-0221">Differentiation</keyword>
<evidence type="ECO:0000313" key="14">
    <source>
        <dbReference type="Proteomes" id="UP000694548"/>
    </source>
</evidence>
<feature type="compositionally biased region" description="Polar residues" evidence="11">
    <location>
        <begin position="220"/>
        <end position="229"/>
    </location>
</feature>
<dbReference type="Ensembl" id="ENSNFUT00015034003.1">
    <property type="protein sequence ID" value="ENSNFUP00015032534.1"/>
    <property type="gene ID" value="ENSNFUG00015015929.1"/>
</dbReference>
<dbReference type="Proteomes" id="UP000694548">
    <property type="component" value="Chromosome sgr06"/>
</dbReference>
<dbReference type="PANTHER" id="PTHR45793:SF22">
    <property type="entry name" value="CONE-ROD HOMEOBOX PROTEIN"/>
    <property type="match status" value="1"/>
</dbReference>
<keyword evidence="14" id="KW-1185">Reference proteome</keyword>
<dbReference type="Pfam" id="PF00046">
    <property type="entry name" value="Homeodomain"/>
    <property type="match status" value="1"/>
</dbReference>
<evidence type="ECO:0000259" key="12">
    <source>
        <dbReference type="PROSITE" id="PS50071"/>
    </source>
</evidence>
<evidence type="ECO:0000256" key="11">
    <source>
        <dbReference type="SAM" id="MobiDB-lite"/>
    </source>
</evidence>
<comment type="subcellular location">
    <subcellularLocation>
        <location evidence="1 9 10">Nucleus</location>
    </subcellularLocation>
</comment>
<reference evidence="13" key="3">
    <citation type="submission" date="2025-09" db="UniProtKB">
        <authorList>
            <consortium name="Ensembl"/>
        </authorList>
    </citation>
    <scope>IDENTIFICATION</scope>
</reference>
<evidence type="ECO:0000256" key="5">
    <source>
        <dbReference type="ARBA" id="ARBA00023125"/>
    </source>
</evidence>
<dbReference type="RefSeq" id="XP_054598304.1">
    <property type="nucleotide sequence ID" value="XM_054742329.2"/>
</dbReference>
<accession>A0A8C6MI37</accession>
<dbReference type="SMART" id="SM00389">
    <property type="entry name" value="HOX"/>
    <property type="match status" value="1"/>
</dbReference>
<dbReference type="GO" id="GO:0030154">
    <property type="term" value="P:cell differentiation"/>
    <property type="evidence" value="ECO:0007669"/>
    <property type="project" value="UniProtKB-KW"/>
</dbReference>
<evidence type="ECO:0000256" key="2">
    <source>
        <dbReference type="ARBA" id="ARBA00022473"/>
    </source>
</evidence>
<reference evidence="13" key="1">
    <citation type="submission" date="2014-08" db="EMBL/GenBank/DDBJ databases">
        <authorList>
            <person name="Senf B."/>
            <person name="Petzold A."/>
            <person name="Downie B.R."/>
            <person name="Koch P."/>
            <person name="Platzer M."/>
        </authorList>
    </citation>
    <scope>NUCLEOTIDE SEQUENCE [LARGE SCALE GENOMIC DNA]</scope>
    <source>
        <strain evidence="13">GRZ</strain>
    </source>
</reference>
<evidence type="ECO:0000256" key="3">
    <source>
        <dbReference type="ARBA" id="ARBA00022782"/>
    </source>
</evidence>
<gene>
    <name evidence="13" type="primary">dharma</name>
</gene>
<dbReference type="CTD" id="30170"/>
<dbReference type="GeneID" id="129163770"/>
<dbReference type="CDD" id="cd00086">
    <property type="entry name" value="homeodomain"/>
    <property type="match status" value="1"/>
</dbReference>
<dbReference type="SUPFAM" id="SSF46689">
    <property type="entry name" value="Homeodomain-like"/>
    <property type="match status" value="1"/>
</dbReference>
<evidence type="ECO:0000256" key="10">
    <source>
        <dbReference type="RuleBase" id="RU000682"/>
    </source>
</evidence>
<dbReference type="InterPro" id="IPR017970">
    <property type="entry name" value="Homeobox_CS"/>
</dbReference>
<dbReference type="InterPro" id="IPR001356">
    <property type="entry name" value="HD"/>
</dbReference>
<feature type="DNA-binding region" description="Homeobox" evidence="9">
    <location>
        <begin position="125"/>
        <end position="184"/>
    </location>
</feature>
<evidence type="ECO:0000256" key="1">
    <source>
        <dbReference type="ARBA" id="ARBA00004123"/>
    </source>
</evidence>
<dbReference type="GO" id="GO:0005634">
    <property type="term" value="C:nucleus"/>
    <property type="evidence" value="ECO:0007669"/>
    <property type="project" value="UniProtKB-SubCell"/>
</dbReference>
<keyword evidence="2" id="KW-0217">Developmental protein</keyword>